<dbReference type="AlphaFoldDB" id="A0A7X3FXS5"/>
<dbReference type="InterPro" id="IPR015655">
    <property type="entry name" value="PP2C"/>
</dbReference>
<reference evidence="2 3" key="1">
    <citation type="submission" date="2019-12" db="EMBL/GenBank/DDBJ databases">
        <authorList>
            <person name="Li C."/>
            <person name="Zhao J."/>
        </authorList>
    </citation>
    <scope>NUCLEOTIDE SEQUENCE [LARGE SCALE GENOMIC DNA]</scope>
    <source>
        <strain evidence="2 3">NEAU-DD11</strain>
    </source>
</reference>
<dbReference type="CDD" id="cd00143">
    <property type="entry name" value="PP2Cc"/>
    <property type="match status" value="1"/>
</dbReference>
<proteinExistence type="predicted"/>
<dbReference type="InterPro" id="IPR036457">
    <property type="entry name" value="PPM-type-like_dom_sf"/>
</dbReference>
<dbReference type="SMART" id="SM00332">
    <property type="entry name" value="PP2Cc"/>
    <property type="match status" value="1"/>
</dbReference>
<sequence>MGETLQLRWTSAARTDTGLVRTNNEDAVLDRPARRLWAVADGMGGHAFGEIASRMTVEALDALPPEDALQQAVAAARVCLLEVNGLLVAEAAARNVPVIGTTLVLLLASGRTAVCVWAGDSRIYLCRGGSLHQLTRDHNQFEELQTRNHLSPADASAYPGATMITRALGATAALELDEVQVQVSDGDIFLLCSDGLSNAVSPDAMFGALTGGDCAQAADTLVRLALEAGGRDNISVIVVRADDVEADQTILNPSL</sequence>
<name>A0A7X3FXS5_9BURK</name>
<keyword evidence="3" id="KW-1185">Reference proteome</keyword>
<feature type="domain" description="PPM-type phosphatase" evidence="1">
    <location>
        <begin position="10"/>
        <end position="241"/>
    </location>
</feature>
<evidence type="ECO:0000259" key="1">
    <source>
        <dbReference type="PROSITE" id="PS51746"/>
    </source>
</evidence>
<dbReference type="RefSeq" id="WP_160407106.1">
    <property type="nucleotide sequence ID" value="NZ_WSES01000001.1"/>
</dbReference>
<dbReference type="SUPFAM" id="SSF81606">
    <property type="entry name" value="PP2C-like"/>
    <property type="match status" value="1"/>
</dbReference>
<comment type="caution">
    <text evidence="2">The sequence shown here is derived from an EMBL/GenBank/DDBJ whole genome shotgun (WGS) entry which is preliminary data.</text>
</comment>
<dbReference type="Pfam" id="PF13672">
    <property type="entry name" value="PP2C_2"/>
    <property type="match status" value="1"/>
</dbReference>
<protein>
    <submittedName>
        <fullName evidence="2">SpoIIE family protein phosphatase</fullName>
    </submittedName>
</protein>
<dbReference type="PROSITE" id="PS51746">
    <property type="entry name" value="PPM_2"/>
    <property type="match status" value="1"/>
</dbReference>
<organism evidence="2 3">
    <name type="scientific">Massilia cellulosiltytica</name>
    <dbReference type="NCBI Taxonomy" id="2683234"/>
    <lineage>
        <taxon>Bacteria</taxon>
        <taxon>Pseudomonadati</taxon>
        <taxon>Pseudomonadota</taxon>
        <taxon>Betaproteobacteria</taxon>
        <taxon>Burkholderiales</taxon>
        <taxon>Oxalobacteraceae</taxon>
        <taxon>Telluria group</taxon>
        <taxon>Massilia</taxon>
    </lineage>
</organism>
<dbReference type="GO" id="GO:0004722">
    <property type="term" value="F:protein serine/threonine phosphatase activity"/>
    <property type="evidence" value="ECO:0007669"/>
    <property type="project" value="InterPro"/>
</dbReference>
<dbReference type="EMBL" id="WSES01000001">
    <property type="protein sequence ID" value="MVW59037.1"/>
    <property type="molecule type" value="Genomic_DNA"/>
</dbReference>
<evidence type="ECO:0000313" key="3">
    <source>
        <dbReference type="Proteomes" id="UP000443353"/>
    </source>
</evidence>
<evidence type="ECO:0000313" key="2">
    <source>
        <dbReference type="EMBL" id="MVW59037.1"/>
    </source>
</evidence>
<accession>A0A7X3FXS5</accession>
<dbReference type="Proteomes" id="UP000443353">
    <property type="component" value="Unassembled WGS sequence"/>
</dbReference>
<dbReference type="Gene3D" id="3.60.40.10">
    <property type="entry name" value="PPM-type phosphatase domain"/>
    <property type="match status" value="1"/>
</dbReference>
<dbReference type="PANTHER" id="PTHR47992">
    <property type="entry name" value="PROTEIN PHOSPHATASE"/>
    <property type="match status" value="1"/>
</dbReference>
<dbReference type="InterPro" id="IPR001932">
    <property type="entry name" value="PPM-type_phosphatase-like_dom"/>
</dbReference>
<dbReference type="SMART" id="SM00331">
    <property type="entry name" value="PP2C_SIG"/>
    <property type="match status" value="1"/>
</dbReference>
<gene>
    <name evidence="2" type="ORF">GPY61_03750</name>
</gene>